<gene>
    <name evidence="1" type="ORF">FMM05_00010</name>
</gene>
<organism evidence="1 2">
    <name type="scientific">Flavobacterium zepuense</name>
    <dbReference type="NCBI Taxonomy" id="2593302"/>
    <lineage>
        <taxon>Bacteria</taxon>
        <taxon>Pseudomonadati</taxon>
        <taxon>Bacteroidota</taxon>
        <taxon>Flavobacteriia</taxon>
        <taxon>Flavobacteriales</taxon>
        <taxon>Flavobacteriaceae</taxon>
        <taxon>Flavobacterium</taxon>
    </lineage>
</organism>
<evidence type="ECO:0000313" key="1">
    <source>
        <dbReference type="EMBL" id="TRW27069.1"/>
    </source>
</evidence>
<proteinExistence type="predicted"/>
<keyword evidence="2" id="KW-1185">Reference proteome</keyword>
<sequence length="223" mass="25826">MKTLITLIMLVAFCSCTKHKEEIELKLENDTIIACSNENCGIVNIIKYSITNNSDNFYYINNICIDKGVFKRAIYSDGVNLQIYNQFDKEIKYNSNTNYPKKENNIYSYLIENASILEKSLDYDNQVGFYRNFGYKNFYIYPGETIYFEYSLNLNSTVGYEAVRVGLISLDKREDYKATVSISSDSTNYKNILPRDILKTIKTNKVKVYHGIIESNKVPIKVL</sequence>
<evidence type="ECO:0000313" key="2">
    <source>
        <dbReference type="Proteomes" id="UP000320643"/>
    </source>
</evidence>
<name>A0A552V9F5_9FLAO</name>
<dbReference type="RefSeq" id="WP_143371295.1">
    <property type="nucleotide sequence ID" value="NZ_VJVZ01000001.1"/>
</dbReference>
<evidence type="ECO:0008006" key="3">
    <source>
        <dbReference type="Google" id="ProtNLM"/>
    </source>
</evidence>
<protein>
    <recommendedName>
        <fullName evidence="3">Lipoprotein</fullName>
    </recommendedName>
</protein>
<dbReference type="OrthoDB" id="1364765at2"/>
<dbReference type="EMBL" id="VJVZ01000001">
    <property type="protein sequence ID" value="TRW27069.1"/>
    <property type="molecule type" value="Genomic_DNA"/>
</dbReference>
<reference evidence="1 2" key="1">
    <citation type="submission" date="2019-07" db="EMBL/GenBank/DDBJ databases">
        <title>Flavobacterium sp. nov., isolated from glacier ice.</title>
        <authorList>
            <person name="Liu Q."/>
            <person name="Xin Y.-H."/>
        </authorList>
    </citation>
    <scope>NUCLEOTIDE SEQUENCE [LARGE SCALE GENOMIC DNA]</scope>
    <source>
        <strain evidence="1 2">ZT4R6</strain>
    </source>
</reference>
<accession>A0A552V9F5</accession>
<dbReference type="AlphaFoldDB" id="A0A552V9F5"/>
<dbReference type="PROSITE" id="PS51257">
    <property type="entry name" value="PROKAR_LIPOPROTEIN"/>
    <property type="match status" value="1"/>
</dbReference>
<comment type="caution">
    <text evidence="1">The sequence shown here is derived from an EMBL/GenBank/DDBJ whole genome shotgun (WGS) entry which is preliminary data.</text>
</comment>
<dbReference type="Proteomes" id="UP000320643">
    <property type="component" value="Unassembled WGS sequence"/>
</dbReference>